<dbReference type="SMART" id="SM00432">
    <property type="entry name" value="MADS"/>
    <property type="match status" value="1"/>
</dbReference>
<evidence type="ECO:0000259" key="7">
    <source>
        <dbReference type="PROSITE" id="PS50066"/>
    </source>
</evidence>
<keyword evidence="2" id="KW-0805">Transcription regulation</keyword>
<evidence type="ECO:0000256" key="6">
    <source>
        <dbReference type="SAM" id="MobiDB-lite"/>
    </source>
</evidence>
<comment type="subcellular location">
    <subcellularLocation>
        <location evidence="1">Nucleus</location>
    </subcellularLocation>
</comment>
<dbReference type="Gramene" id="Tc07v2_t011960.1">
    <property type="protein sequence ID" value="Tc07v2_p011960.1"/>
    <property type="gene ID" value="Tc07v2_g011960"/>
</dbReference>
<evidence type="ECO:0000256" key="5">
    <source>
        <dbReference type="ARBA" id="ARBA00023242"/>
    </source>
</evidence>
<evidence type="ECO:0000256" key="4">
    <source>
        <dbReference type="ARBA" id="ARBA00023163"/>
    </source>
</evidence>
<dbReference type="eggNOG" id="KOG0014">
    <property type="taxonomic scope" value="Eukaryota"/>
</dbReference>
<dbReference type="Proteomes" id="UP000026915">
    <property type="component" value="Chromosome 7"/>
</dbReference>
<keyword evidence="4" id="KW-0804">Transcription</keyword>
<dbReference type="KEGG" id="tcc:18594571"/>
<accession>A0A061FAP0</accession>
<feature type="compositionally biased region" description="Basic residues" evidence="6">
    <location>
        <begin position="9"/>
        <end position="18"/>
    </location>
</feature>
<evidence type="ECO:0000313" key="8">
    <source>
        <dbReference type="EMBL" id="EOY13762.1"/>
    </source>
</evidence>
<feature type="domain" description="MADS-box" evidence="7">
    <location>
        <begin position="16"/>
        <end position="76"/>
    </location>
</feature>
<proteinExistence type="predicted"/>
<dbReference type="PRINTS" id="PR00404">
    <property type="entry name" value="MADSDOMAIN"/>
</dbReference>
<dbReference type="Gene3D" id="3.40.1810.10">
    <property type="entry name" value="Transcription factor, MADS-box"/>
    <property type="match status" value="1"/>
</dbReference>
<dbReference type="Gramene" id="EOY13762">
    <property type="protein sequence ID" value="EOY13762"/>
    <property type="gene ID" value="TCM_032403"/>
</dbReference>
<sequence length="172" mass="19620">MDGASTSKSRLKRKGSGRRRIEIKKIENQRRRWVAFSKRKKGLLKKAAQLSMLSGEEIGVIVISEQGRVYTSDNADAVIHQYLSIKYDGQDDNDMMGDEEKEPGKGVMDDGFWRTQPVDIQKMDDGKLSLQEIEVFGEALVDLKKNVAARMEEIKGKEYLFDLNKTPDEQFC</sequence>
<protein>
    <recommendedName>
        <fullName evidence="7">MADS-box domain-containing protein</fullName>
    </recommendedName>
</protein>
<dbReference type="InterPro" id="IPR002100">
    <property type="entry name" value="TF_MADSbox"/>
</dbReference>
<dbReference type="InterPro" id="IPR036879">
    <property type="entry name" value="TF_MADSbox_sf"/>
</dbReference>
<dbReference type="GO" id="GO:0005634">
    <property type="term" value="C:nucleus"/>
    <property type="evidence" value="ECO:0007669"/>
    <property type="project" value="UniProtKB-SubCell"/>
</dbReference>
<organism evidence="8 9">
    <name type="scientific">Theobroma cacao</name>
    <name type="common">Cacao</name>
    <name type="synonym">Cocoa</name>
    <dbReference type="NCBI Taxonomy" id="3641"/>
    <lineage>
        <taxon>Eukaryota</taxon>
        <taxon>Viridiplantae</taxon>
        <taxon>Streptophyta</taxon>
        <taxon>Embryophyta</taxon>
        <taxon>Tracheophyta</taxon>
        <taxon>Spermatophyta</taxon>
        <taxon>Magnoliopsida</taxon>
        <taxon>eudicotyledons</taxon>
        <taxon>Gunneridae</taxon>
        <taxon>Pentapetalae</taxon>
        <taxon>rosids</taxon>
        <taxon>malvids</taxon>
        <taxon>Malvales</taxon>
        <taxon>Malvaceae</taxon>
        <taxon>Byttnerioideae</taxon>
        <taxon>Theobroma</taxon>
    </lineage>
</organism>
<dbReference type="OMA" id="GQDDNDM"/>
<evidence type="ECO:0000313" key="9">
    <source>
        <dbReference type="Proteomes" id="UP000026915"/>
    </source>
</evidence>
<dbReference type="PROSITE" id="PS50066">
    <property type="entry name" value="MADS_BOX_2"/>
    <property type="match status" value="1"/>
</dbReference>
<dbReference type="SMR" id="A0A061FAP0"/>
<dbReference type="PANTHER" id="PTHR11945:SF808">
    <property type="entry name" value="SERUM RESPONSE FACTOR HOMOLOG B-LIKE"/>
    <property type="match status" value="1"/>
</dbReference>
<dbReference type="PANTHER" id="PTHR11945">
    <property type="entry name" value="MADS BOX PROTEIN"/>
    <property type="match status" value="1"/>
</dbReference>
<dbReference type="OrthoDB" id="1896642at2759"/>
<evidence type="ECO:0000256" key="3">
    <source>
        <dbReference type="ARBA" id="ARBA00023125"/>
    </source>
</evidence>
<reference evidence="8 9" key="1">
    <citation type="journal article" date="2013" name="Genome Biol.">
        <title>The genome sequence of the most widely cultivated cacao type and its use to identify candidate genes regulating pod color.</title>
        <authorList>
            <person name="Motamayor J.C."/>
            <person name="Mockaitis K."/>
            <person name="Schmutz J."/>
            <person name="Haiminen N."/>
            <person name="Iii D.L."/>
            <person name="Cornejo O."/>
            <person name="Findley S.D."/>
            <person name="Zheng P."/>
            <person name="Utro F."/>
            <person name="Royaert S."/>
            <person name="Saski C."/>
            <person name="Jenkins J."/>
            <person name="Podicheti R."/>
            <person name="Zhao M."/>
            <person name="Scheffler B.E."/>
            <person name="Stack J.C."/>
            <person name="Feltus F.A."/>
            <person name="Mustiga G.M."/>
            <person name="Amores F."/>
            <person name="Phillips W."/>
            <person name="Marelli J.P."/>
            <person name="May G.D."/>
            <person name="Shapiro H."/>
            <person name="Ma J."/>
            <person name="Bustamante C.D."/>
            <person name="Schnell R.J."/>
            <person name="Main D."/>
            <person name="Gilbert D."/>
            <person name="Parida L."/>
            <person name="Kuhn D.N."/>
        </authorList>
    </citation>
    <scope>NUCLEOTIDE SEQUENCE [LARGE SCALE GENOMIC DNA]</scope>
    <source>
        <strain evidence="9">cv. Matina 1-6</strain>
    </source>
</reference>
<feature type="region of interest" description="Disordered" evidence="6">
    <location>
        <begin position="1"/>
        <end position="22"/>
    </location>
</feature>
<gene>
    <name evidence="8" type="ORF">TCM_032403</name>
</gene>
<evidence type="ECO:0000256" key="1">
    <source>
        <dbReference type="ARBA" id="ARBA00004123"/>
    </source>
</evidence>
<dbReference type="STRING" id="3641.A0A061FAP0"/>
<dbReference type="GO" id="GO:0006357">
    <property type="term" value="P:regulation of transcription by RNA polymerase II"/>
    <property type="evidence" value="ECO:0000318"/>
    <property type="project" value="GO_Central"/>
</dbReference>
<dbReference type="GO" id="GO:0000981">
    <property type="term" value="F:DNA-binding transcription factor activity, RNA polymerase II-specific"/>
    <property type="evidence" value="ECO:0000318"/>
    <property type="project" value="GO_Central"/>
</dbReference>
<dbReference type="AlphaFoldDB" id="A0A061FAP0"/>
<evidence type="ECO:0000256" key="2">
    <source>
        <dbReference type="ARBA" id="ARBA00023015"/>
    </source>
</evidence>
<keyword evidence="5" id="KW-0539">Nucleus</keyword>
<dbReference type="HOGENOM" id="CLU_053053_5_3_1"/>
<name>A0A061FAP0_THECC</name>
<keyword evidence="9" id="KW-1185">Reference proteome</keyword>
<dbReference type="EMBL" id="CM001885">
    <property type="protein sequence ID" value="EOY13762.1"/>
    <property type="molecule type" value="Genomic_DNA"/>
</dbReference>
<dbReference type="InParanoid" id="A0A061FAP0"/>
<keyword evidence="3" id="KW-0238">DNA-binding</keyword>
<dbReference type="GO" id="GO:0046983">
    <property type="term" value="F:protein dimerization activity"/>
    <property type="evidence" value="ECO:0007669"/>
    <property type="project" value="InterPro"/>
</dbReference>
<dbReference type="Pfam" id="PF00319">
    <property type="entry name" value="SRF-TF"/>
    <property type="match status" value="1"/>
</dbReference>
<dbReference type="GO" id="GO:0000978">
    <property type="term" value="F:RNA polymerase II cis-regulatory region sequence-specific DNA binding"/>
    <property type="evidence" value="ECO:0000318"/>
    <property type="project" value="GO_Central"/>
</dbReference>
<dbReference type="SUPFAM" id="SSF55455">
    <property type="entry name" value="SRF-like"/>
    <property type="match status" value="1"/>
</dbReference>